<keyword evidence="6" id="KW-1015">Disulfide bond</keyword>
<keyword evidence="8" id="KW-0812">Transmembrane</keyword>
<keyword evidence="7" id="KW-0325">Glycoprotein</keyword>
<comment type="similarity">
    <text evidence="2">Belongs to the histidine acid phosphatase family.</text>
</comment>
<dbReference type="InterPro" id="IPR029033">
    <property type="entry name" value="His_PPase_superfam"/>
</dbReference>
<dbReference type="GO" id="GO:0003993">
    <property type="term" value="F:acid phosphatase activity"/>
    <property type="evidence" value="ECO:0007669"/>
    <property type="project" value="UniProtKB-EC"/>
</dbReference>
<evidence type="ECO:0000256" key="5">
    <source>
        <dbReference type="ARBA" id="ARBA00022801"/>
    </source>
</evidence>
<evidence type="ECO:0000256" key="2">
    <source>
        <dbReference type="ARBA" id="ARBA00005375"/>
    </source>
</evidence>
<evidence type="ECO:0000313" key="10">
    <source>
        <dbReference type="RefSeq" id="XP_003748526.1"/>
    </source>
</evidence>
<dbReference type="GeneID" id="100907194"/>
<dbReference type="RefSeq" id="XP_003748526.1">
    <property type="nucleotide sequence ID" value="XM_003748478.2"/>
</dbReference>
<keyword evidence="5" id="KW-0378">Hydrolase</keyword>
<name>A0AAJ6QZ02_9ACAR</name>
<proteinExistence type="inferred from homology"/>
<dbReference type="Pfam" id="PF00328">
    <property type="entry name" value="His_Phos_2"/>
    <property type="match status" value="1"/>
</dbReference>
<sequence length="424" mass="48186">MREQRDGAFENISLPEGVSLREVGGSLPIMSFSTGKRILLWGLPVALLVIAGAVLVYLVLARSATSSPRTHKANEDPTGFTLQHVMIVHRHGLRAPSHLSNWSNPDDYPMGVGYLTKLGKQGSLRVGEILRRFYGNFLTYSPREVWARSSTYPRCYETEYLLLGTLYPPRSFWDFGLSVQPIPITMVPNGNDVLIESCTASVPGDFKYMYNETHRELQEDGFETFGDFMEWLAENSGWSTENSEFYEPIIDALYAQKYNGLHVPEWAEAKWKSMDWALRRLSFDYWKLSVPYYGQYMGKMIANRTLGSAEGSHRNRLSIMSYHDTSIQAILSALKFDHVAMYPSFLGALHFQLYKRDSDGEFYVRSIYSRGFTACGDYRDASQITIQDCPFPDCTLKKFVAVMNGLYPDTNRSSCPPIDLKALL</sequence>
<feature type="transmembrane region" description="Helical" evidence="8">
    <location>
        <begin position="38"/>
        <end position="60"/>
    </location>
</feature>
<dbReference type="AlphaFoldDB" id="A0AAJ6QZ02"/>
<keyword evidence="9" id="KW-1185">Reference proteome</keyword>
<dbReference type="Proteomes" id="UP000694867">
    <property type="component" value="Unplaced"/>
</dbReference>
<dbReference type="SUPFAM" id="SSF53254">
    <property type="entry name" value="Phosphoglycerate mutase-like"/>
    <property type="match status" value="1"/>
</dbReference>
<dbReference type="KEGG" id="goe:100907194"/>
<keyword evidence="4" id="KW-0732">Signal</keyword>
<evidence type="ECO:0000256" key="1">
    <source>
        <dbReference type="ARBA" id="ARBA00000032"/>
    </source>
</evidence>
<evidence type="ECO:0000256" key="7">
    <source>
        <dbReference type="ARBA" id="ARBA00023180"/>
    </source>
</evidence>
<evidence type="ECO:0000313" key="9">
    <source>
        <dbReference type="Proteomes" id="UP000694867"/>
    </source>
</evidence>
<dbReference type="PROSITE" id="PS00616">
    <property type="entry name" value="HIS_ACID_PHOSPHAT_1"/>
    <property type="match status" value="1"/>
</dbReference>
<dbReference type="Gene3D" id="3.40.50.1240">
    <property type="entry name" value="Phosphoglycerate mutase-like"/>
    <property type="match status" value="1"/>
</dbReference>
<dbReference type="EC" id="3.1.3.2" evidence="3"/>
<organism evidence="9 10">
    <name type="scientific">Galendromus occidentalis</name>
    <name type="common">western predatory mite</name>
    <dbReference type="NCBI Taxonomy" id="34638"/>
    <lineage>
        <taxon>Eukaryota</taxon>
        <taxon>Metazoa</taxon>
        <taxon>Ecdysozoa</taxon>
        <taxon>Arthropoda</taxon>
        <taxon>Chelicerata</taxon>
        <taxon>Arachnida</taxon>
        <taxon>Acari</taxon>
        <taxon>Parasitiformes</taxon>
        <taxon>Mesostigmata</taxon>
        <taxon>Gamasina</taxon>
        <taxon>Phytoseioidea</taxon>
        <taxon>Phytoseiidae</taxon>
        <taxon>Typhlodrominae</taxon>
        <taxon>Galendromus</taxon>
    </lineage>
</organism>
<gene>
    <name evidence="10" type="primary">LOC100907194</name>
</gene>
<comment type="catalytic activity">
    <reaction evidence="1">
        <text>a phosphate monoester + H2O = an alcohol + phosphate</text>
        <dbReference type="Rhea" id="RHEA:15017"/>
        <dbReference type="ChEBI" id="CHEBI:15377"/>
        <dbReference type="ChEBI" id="CHEBI:30879"/>
        <dbReference type="ChEBI" id="CHEBI:43474"/>
        <dbReference type="ChEBI" id="CHEBI:67140"/>
        <dbReference type="EC" id="3.1.3.2"/>
    </reaction>
</comment>
<reference evidence="10" key="1">
    <citation type="submission" date="2025-08" db="UniProtKB">
        <authorList>
            <consortium name="RefSeq"/>
        </authorList>
    </citation>
    <scope>IDENTIFICATION</scope>
</reference>
<protein>
    <recommendedName>
        <fullName evidence="3">acid phosphatase</fullName>
        <ecNumber evidence="3">3.1.3.2</ecNumber>
    </recommendedName>
</protein>
<keyword evidence="8" id="KW-1133">Transmembrane helix</keyword>
<dbReference type="InterPro" id="IPR050645">
    <property type="entry name" value="Histidine_acid_phosphatase"/>
</dbReference>
<accession>A0AAJ6QZ02</accession>
<dbReference type="InterPro" id="IPR000560">
    <property type="entry name" value="His_Pase_clade-2"/>
</dbReference>
<dbReference type="InterPro" id="IPR033379">
    <property type="entry name" value="Acid_Pase_AS"/>
</dbReference>
<evidence type="ECO:0000256" key="3">
    <source>
        <dbReference type="ARBA" id="ARBA00012646"/>
    </source>
</evidence>
<dbReference type="PANTHER" id="PTHR11567:SF211">
    <property type="entry name" value="PROSTATIC ACID PHOSPHATASE"/>
    <property type="match status" value="1"/>
</dbReference>
<keyword evidence="8" id="KW-0472">Membrane</keyword>
<evidence type="ECO:0000256" key="6">
    <source>
        <dbReference type="ARBA" id="ARBA00023157"/>
    </source>
</evidence>
<evidence type="ECO:0000256" key="4">
    <source>
        <dbReference type="ARBA" id="ARBA00022729"/>
    </source>
</evidence>
<dbReference type="PANTHER" id="PTHR11567">
    <property type="entry name" value="ACID PHOSPHATASE-RELATED"/>
    <property type="match status" value="1"/>
</dbReference>
<dbReference type="CDD" id="cd07061">
    <property type="entry name" value="HP_HAP_like"/>
    <property type="match status" value="1"/>
</dbReference>
<evidence type="ECO:0000256" key="8">
    <source>
        <dbReference type="SAM" id="Phobius"/>
    </source>
</evidence>